<accession>A0A7U2HV95</accession>
<dbReference type="VEuPathDB" id="FungiDB:JI435_021450"/>
<dbReference type="EMBL" id="CP069024">
    <property type="protein sequence ID" value="QRC91978.1"/>
    <property type="molecule type" value="Genomic_DNA"/>
</dbReference>
<feature type="compositionally biased region" description="Polar residues" evidence="1">
    <location>
        <begin position="352"/>
        <end position="363"/>
    </location>
</feature>
<feature type="region of interest" description="Disordered" evidence="1">
    <location>
        <begin position="287"/>
        <end position="477"/>
    </location>
</feature>
<evidence type="ECO:0000313" key="3">
    <source>
        <dbReference type="Proteomes" id="UP000663193"/>
    </source>
</evidence>
<feature type="region of interest" description="Disordered" evidence="1">
    <location>
        <begin position="145"/>
        <end position="166"/>
    </location>
</feature>
<feature type="compositionally biased region" description="Low complexity" evidence="1">
    <location>
        <begin position="570"/>
        <end position="581"/>
    </location>
</feature>
<dbReference type="OrthoDB" id="25896at2759"/>
<dbReference type="AlphaFoldDB" id="A0A7U2HV95"/>
<evidence type="ECO:0000256" key="1">
    <source>
        <dbReference type="SAM" id="MobiDB-lite"/>
    </source>
</evidence>
<keyword evidence="3" id="KW-1185">Reference proteome</keyword>
<protein>
    <submittedName>
        <fullName evidence="2">Uncharacterized protein</fullName>
    </submittedName>
</protein>
<proteinExistence type="predicted"/>
<feature type="compositionally biased region" description="Polar residues" evidence="1">
    <location>
        <begin position="589"/>
        <end position="602"/>
    </location>
</feature>
<name>A0A7U2HV95_PHANO</name>
<feature type="compositionally biased region" description="Polar residues" evidence="1">
    <location>
        <begin position="457"/>
        <end position="477"/>
    </location>
</feature>
<evidence type="ECO:0000313" key="2">
    <source>
        <dbReference type="EMBL" id="QRC91978.1"/>
    </source>
</evidence>
<feature type="compositionally biased region" description="Polar residues" evidence="1">
    <location>
        <begin position="325"/>
        <end position="343"/>
    </location>
</feature>
<gene>
    <name evidence="2" type="ORF">JI435_021450</name>
</gene>
<organism evidence="2 3">
    <name type="scientific">Phaeosphaeria nodorum (strain SN15 / ATCC MYA-4574 / FGSC 10173)</name>
    <name type="common">Glume blotch fungus</name>
    <name type="synonym">Parastagonospora nodorum</name>
    <dbReference type="NCBI Taxonomy" id="321614"/>
    <lineage>
        <taxon>Eukaryota</taxon>
        <taxon>Fungi</taxon>
        <taxon>Dikarya</taxon>
        <taxon>Ascomycota</taxon>
        <taxon>Pezizomycotina</taxon>
        <taxon>Dothideomycetes</taxon>
        <taxon>Pleosporomycetidae</taxon>
        <taxon>Pleosporales</taxon>
        <taxon>Pleosporineae</taxon>
        <taxon>Phaeosphaeriaceae</taxon>
        <taxon>Parastagonospora</taxon>
    </lineage>
</organism>
<sequence>MSGIEVVAAVSAIISAFHGGSELLKHIKAKRRKSRQAQQDFEEKQLQDSLVSGEQQIGYRYAQDMREFGDLMRIGDVIARNQLYHITILMQGEVIKSLQMAAQYDNAVLNLAVLHEASITNKTATFLILDQLKQRLLPRMPMNRQLQGSAESSSHRSSPTIPGTTAFDPSSFASDAYVPPGVTLPPQQERGNLKHGLTNYFLKRNNSVQKSSKQPKTPDDINFSQAFQHLMNARGGEDRAAIMREIDEITDLYQDLSVNQRPKNAPVNIPWPSDTEGRRDTLFTLHTGGGYSQDPLSPTHEALHIPQNFPPTPEEPDYRAYSRQPAFNNNVFGQQNDHPSYHQQYPARNPYPQMQTQGPQPRWSSTSGTSSNYSESRSFDRDSSTSSQESPSQKPPLPLKHSSRAMSTGMMPQPMSPNAPYPYHNYQNAGSPPSSHPYAPGAERYTQPAAPLRHSSMPGSMLSQVQSPNDTVSSPQEAYSSLTYSPYATPYQHAEAQPIAPFEHPRPAPHPKPNQDPNAVPQNHPKYHLTPAACHESPKVSCDRNAIQSQSPTSTSPTITSLRQTSIAPSIASTDSSNSTSLGILPGSRMSSLRSATIQSGPAGQERMMSGRPCKANNYWGFCKGAWTIREDVKKGLAIRTQPLGMYNHKDIWECVACTFKGTVFSAPHPTKKNKEVNVVDPRVVLSLSGVRYKWVFLAKSHIKKKAGDSHSEESNYGCVFCCLEDRVSSVYGGVETLMNHIALSHVADMSENVRRKAKCVVGRMPGEGEEWDINIPVFARVEELE</sequence>
<feature type="compositionally biased region" description="Low complexity" evidence="1">
    <location>
        <begin position="547"/>
        <end position="561"/>
    </location>
</feature>
<feature type="compositionally biased region" description="Low complexity" evidence="1">
    <location>
        <begin position="364"/>
        <end position="376"/>
    </location>
</feature>
<reference evidence="3" key="1">
    <citation type="journal article" date="2021" name="BMC Genomics">
        <title>Chromosome-level genome assembly and manually-curated proteome of model necrotroph Parastagonospora nodorum Sn15 reveals a genome-wide trove of candidate effector homologs, and redundancy of virulence-related functions within an accessory chromosome.</title>
        <authorList>
            <person name="Bertazzoni S."/>
            <person name="Jones D.A.B."/>
            <person name="Phan H.T."/>
            <person name="Tan K.-C."/>
            <person name="Hane J.K."/>
        </authorList>
    </citation>
    <scope>NUCLEOTIDE SEQUENCE [LARGE SCALE GENOMIC DNA]</scope>
    <source>
        <strain evidence="3">SN15 / ATCC MYA-4574 / FGSC 10173)</strain>
    </source>
</reference>
<feature type="region of interest" description="Disordered" evidence="1">
    <location>
        <begin position="501"/>
        <end position="610"/>
    </location>
</feature>
<dbReference type="Proteomes" id="UP000663193">
    <property type="component" value="Chromosome 2"/>
</dbReference>